<evidence type="ECO:0000256" key="15">
    <source>
        <dbReference type="PROSITE-ProRule" id="PRU01356"/>
    </source>
</evidence>
<feature type="domain" description="CFEM" evidence="17">
    <location>
        <begin position="1"/>
        <end position="90"/>
    </location>
</feature>
<dbReference type="GO" id="GO:0005886">
    <property type="term" value="C:plasma membrane"/>
    <property type="evidence" value="ECO:0007669"/>
    <property type="project" value="UniProtKB-SubCell"/>
</dbReference>
<proteinExistence type="inferred from homology"/>
<evidence type="ECO:0000256" key="5">
    <source>
        <dbReference type="ARBA" id="ARBA00022525"/>
    </source>
</evidence>
<keyword evidence="9 16" id="KW-0732">Signal</keyword>
<dbReference type="PANTHER" id="PTHR37928">
    <property type="entry name" value="CFEM DOMAIN PROTEIN (AFU_ORTHOLOGUE AFUA_6G14090)"/>
    <property type="match status" value="1"/>
</dbReference>
<feature type="binding site" description="axial binding residue" evidence="15">
    <location>
        <position position="45"/>
    </location>
    <ligand>
        <name>heme</name>
        <dbReference type="ChEBI" id="CHEBI:30413"/>
    </ligand>
    <ligandPart>
        <name>Fe</name>
        <dbReference type="ChEBI" id="CHEBI:18248"/>
    </ligandPart>
</feature>
<dbReference type="PROSITE" id="PS52012">
    <property type="entry name" value="CFEM"/>
    <property type="match status" value="1"/>
</dbReference>
<evidence type="ECO:0000256" key="4">
    <source>
        <dbReference type="ARBA" id="ARBA00022475"/>
    </source>
</evidence>
<keyword evidence="19" id="KW-1185">Reference proteome</keyword>
<dbReference type="EMBL" id="NJEU01001443">
    <property type="protein sequence ID" value="PHH67465.1"/>
    <property type="molecule type" value="Genomic_DNA"/>
</dbReference>
<evidence type="ECO:0000256" key="2">
    <source>
        <dbReference type="ARBA" id="ARBA00004613"/>
    </source>
</evidence>
<feature type="signal peptide" evidence="16">
    <location>
        <begin position="1"/>
        <end position="17"/>
    </location>
</feature>
<comment type="caution">
    <text evidence="18">The sequence shown here is derived from an EMBL/GenBank/DDBJ whole genome shotgun (WGS) entry which is preliminary data.</text>
</comment>
<sequence length="90" mass="9636">MHFTAAIVAFCAIAVSAQDLSNLPMCAQPCFKEKFSLSGCKDQSDYACLCQSKDYLNAVTDCVMGDCPIPDALATRQWAADKCKAAGHPI</sequence>
<evidence type="ECO:0000313" key="18">
    <source>
        <dbReference type="EMBL" id="PHH67465.1"/>
    </source>
</evidence>
<keyword evidence="7" id="KW-0336">GPI-anchor</keyword>
<dbReference type="Proteomes" id="UP000224854">
    <property type="component" value="Unassembled WGS sequence"/>
</dbReference>
<evidence type="ECO:0000256" key="11">
    <source>
        <dbReference type="ARBA" id="ARBA00023136"/>
    </source>
</evidence>
<dbReference type="AlphaFoldDB" id="A0A2C5YD76"/>
<comment type="subcellular location">
    <subcellularLocation>
        <location evidence="1">Cell membrane</location>
        <topology evidence="1">Lipid-anchor</topology>
        <topology evidence="1">GPI-anchor</topology>
    </subcellularLocation>
    <subcellularLocation>
        <location evidence="2">Secreted</location>
    </subcellularLocation>
</comment>
<dbReference type="InterPro" id="IPR051735">
    <property type="entry name" value="CFEM_domain"/>
</dbReference>
<evidence type="ECO:0000256" key="7">
    <source>
        <dbReference type="ARBA" id="ARBA00022622"/>
    </source>
</evidence>
<evidence type="ECO:0000256" key="8">
    <source>
        <dbReference type="ARBA" id="ARBA00022723"/>
    </source>
</evidence>
<comment type="similarity">
    <text evidence="3">Belongs to the RBT5 family.</text>
</comment>
<evidence type="ECO:0000256" key="10">
    <source>
        <dbReference type="ARBA" id="ARBA00023004"/>
    </source>
</evidence>
<evidence type="ECO:0000256" key="13">
    <source>
        <dbReference type="ARBA" id="ARBA00023180"/>
    </source>
</evidence>
<accession>A0A2C5YD76</accession>
<name>A0A2C5YD76_9HYPO</name>
<dbReference type="GO" id="GO:0046872">
    <property type="term" value="F:metal ion binding"/>
    <property type="evidence" value="ECO:0007669"/>
    <property type="project" value="UniProtKB-UniRule"/>
</dbReference>
<evidence type="ECO:0000256" key="14">
    <source>
        <dbReference type="ARBA" id="ARBA00023288"/>
    </source>
</evidence>
<dbReference type="GO" id="GO:0098552">
    <property type="term" value="C:side of membrane"/>
    <property type="evidence" value="ECO:0007669"/>
    <property type="project" value="UniProtKB-KW"/>
</dbReference>
<keyword evidence="6 15" id="KW-0349">Heme</keyword>
<keyword evidence="8 15" id="KW-0479">Metal-binding</keyword>
<keyword evidence="13" id="KW-0325">Glycoprotein</keyword>
<evidence type="ECO:0000313" key="19">
    <source>
        <dbReference type="Proteomes" id="UP000224854"/>
    </source>
</evidence>
<evidence type="ECO:0000256" key="1">
    <source>
        <dbReference type="ARBA" id="ARBA00004609"/>
    </source>
</evidence>
<dbReference type="PANTHER" id="PTHR37928:SF2">
    <property type="entry name" value="GPI ANCHORED CFEM DOMAIN PROTEIN (AFU_ORTHOLOGUE AFUA_6G10580)"/>
    <property type="match status" value="1"/>
</dbReference>
<gene>
    <name evidence="18" type="ORF">CDD82_1471</name>
</gene>
<keyword evidence="14" id="KW-0449">Lipoprotein</keyword>
<keyword evidence="12 15" id="KW-1015">Disulfide bond</keyword>
<keyword evidence="4" id="KW-1003">Cell membrane</keyword>
<reference evidence="18 19" key="1">
    <citation type="submission" date="2017-06" db="EMBL/GenBank/DDBJ databases">
        <title>Ant-infecting Ophiocordyceps genomes reveal a high diversity of potential behavioral manipulation genes and a possible major role for enterotoxins.</title>
        <authorList>
            <person name="De Bekker C."/>
            <person name="Evans H.C."/>
            <person name="Brachmann A."/>
            <person name="Hughes D.P."/>
        </authorList>
    </citation>
    <scope>NUCLEOTIDE SEQUENCE [LARGE SCALE GENOMIC DNA]</scope>
    <source>
        <strain evidence="18 19">1348a</strain>
    </source>
</reference>
<dbReference type="Pfam" id="PF05730">
    <property type="entry name" value="CFEM"/>
    <property type="match status" value="1"/>
</dbReference>
<dbReference type="InterPro" id="IPR008427">
    <property type="entry name" value="Extracellular_membr_CFEM_dom"/>
</dbReference>
<evidence type="ECO:0000259" key="17">
    <source>
        <dbReference type="PROSITE" id="PS52012"/>
    </source>
</evidence>
<keyword evidence="5" id="KW-0964">Secreted</keyword>
<feature type="chain" id="PRO_5011976527" description="CFEM domain-containing protein" evidence="16">
    <location>
        <begin position="18"/>
        <end position="90"/>
    </location>
</feature>
<dbReference type="SMART" id="SM00747">
    <property type="entry name" value="CFEM"/>
    <property type="match status" value="1"/>
</dbReference>
<dbReference type="GO" id="GO:0005576">
    <property type="term" value="C:extracellular region"/>
    <property type="evidence" value="ECO:0007669"/>
    <property type="project" value="UniProtKB-SubCell"/>
</dbReference>
<evidence type="ECO:0000256" key="9">
    <source>
        <dbReference type="ARBA" id="ARBA00022729"/>
    </source>
</evidence>
<evidence type="ECO:0000256" key="3">
    <source>
        <dbReference type="ARBA" id="ARBA00010031"/>
    </source>
</evidence>
<protein>
    <recommendedName>
        <fullName evidence="17">CFEM domain-containing protein</fullName>
    </recommendedName>
</protein>
<evidence type="ECO:0000256" key="6">
    <source>
        <dbReference type="ARBA" id="ARBA00022617"/>
    </source>
</evidence>
<dbReference type="OrthoDB" id="3065412at2759"/>
<organism evidence="18 19">
    <name type="scientific">Ophiocordyceps australis</name>
    <dbReference type="NCBI Taxonomy" id="1399860"/>
    <lineage>
        <taxon>Eukaryota</taxon>
        <taxon>Fungi</taxon>
        <taxon>Dikarya</taxon>
        <taxon>Ascomycota</taxon>
        <taxon>Pezizomycotina</taxon>
        <taxon>Sordariomycetes</taxon>
        <taxon>Hypocreomycetidae</taxon>
        <taxon>Hypocreales</taxon>
        <taxon>Ophiocordycipitaceae</taxon>
        <taxon>Ophiocordyceps</taxon>
    </lineage>
</organism>
<keyword evidence="10 15" id="KW-0408">Iron</keyword>
<keyword evidence="11" id="KW-0472">Membrane</keyword>
<evidence type="ECO:0000256" key="16">
    <source>
        <dbReference type="SAM" id="SignalP"/>
    </source>
</evidence>
<comment type="caution">
    <text evidence="15">Lacks conserved residue(s) required for the propagation of feature annotation.</text>
</comment>
<evidence type="ECO:0000256" key="12">
    <source>
        <dbReference type="ARBA" id="ARBA00023157"/>
    </source>
</evidence>
<feature type="disulfide bond" evidence="15">
    <location>
        <begin position="50"/>
        <end position="83"/>
    </location>
</feature>